<gene>
    <name evidence="2" type="ORF">IFM89_037179</name>
</gene>
<dbReference type="AlphaFoldDB" id="A0A835I7S6"/>
<dbReference type="Proteomes" id="UP000631114">
    <property type="component" value="Unassembled WGS sequence"/>
</dbReference>
<evidence type="ECO:0000256" key="1">
    <source>
        <dbReference type="ARBA" id="ARBA00008668"/>
    </source>
</evidence>
<organism evidence="2 3">
    <name type="scientific">Coptis chinensis</name>
    <dbReference type="NCBI Taxonomy" id="261450"/>
    <lineage>
        <taxon>Eukaryota</taxon>
        <taxon>Viridiplantae</taxon>
        <taxon>Streptophyta</taxon>
        <taxon>Embryophyta</taxon>
        <taxon>Tracheophyta</taxon>
        <taxon>Spermatophyta</taxon>
        <taxon>Magnoliopsida</taxon>
        <taxon>Ranunculales</taxon>
        <taxon>Ranunculaceae</taxon>
        <taxon>Coptidoideae</taxon>
        <taxon>Coptis</taxon>
    </lineage>
</organism>
<dbReference type="EMBL" id="JADFTS010000004">
    <property type="protein sequence ID" value="KAF9611959.1"/>
    <property type="molecule type" value="Genomic_DNA"/>
</dbReference>
<proteinExistence type="inferred from homology"/>
<dbReference type="PANTHER" id="PTHR22835:SF677">
    <property type="entry name" value="ACETYLAJMALAN ESTERASE-LIKE"/>
    <property type="match status" value="1"/>
</dbReference>
<comment type="similarity">
    <text evidence="1">Belongs to the 'GDSL' lipolytic enzyme family.</text>
</comment>
<evidence type="ECO:0000313" key="3">
    <source>
        <dbReference type="Proteomes" id="UP000631114"/>
    </source>
</evidence>
<keyword evidence="3" id="KW-1185">Reference proteome</keyword>
<evidence type="ECO:0000313" key="2">
    <source>
        <dbReference type="EMBL" id="KAF9611959.1"/>
    </source>
</evidence>
<name>A0A835I7S6_9MAGN</name>
<dbReference type="OrthoDB" id="1600564at2759"/>
<comment type="caution">
    <text evidence="2">The sequence shown here is derived from an EMBL/GenBank/DDBJ whole genome shotgun (WGS) entry which is preliminary data.</text>
</comment>
<reference evidence="2 3" key="1">
    <citation type="submission" date="2020-10" db="EMBL/GenBank/DDBJ databases">
        <title>The Coptis chinensis genome and diversification of protoberbering-type alkaloids.</title>
        <authorList>
            <person name="Wang B."/>
            <person name="Shu S."/>
            <person name="Song C."/>
            <person name="Liu Y."/>
        </authorList>
    </citation>
    <scope>NUCLEOTIDE SEQUENCE [LARGE SCALE GENOMIC DNA]</scope>
    <source>
        <strain evidence="2">HL-2020</strain>
        <tissue evidence="2">Leaf</tissue>
    </source>
</reference>
<dbReference type="InterPro" id="IPR036514">
    <property type="entry name" value="SGNH_hydro_sf"/>
</dbReference>
<accession>A0A835I7S6</accession>
<protein>
    <submittedName>
        <fullName evidence="2">Uncharacterized protein</fullName>
    </submittedName>
</protein>
<dbReference type="Gene3D" id="3.40.50.1110">
    <property type="entry name" value="SGNH hydrolase"/>
    <property type="match status" value="1"/>
</dbReference>
<dbReference type="PANTHER" id="PTHR22835">
    <property type="entry name" value="ZINC FINGER FYVE DOMAIN CONTAINING PROTEIN"/>
    <property type="match status" value="1"/>
</dbReference>
<sequence length="115" mass="12991">MKAPLLGFDGTSLMKACCGVGGLYNFNTSQMCGLPGVPVCPNPAQRIHWDGIHLTQEAYMHMSQWLLSDLLPKMQLCIVDEYYGEIFCPVHLNVDEWIKGTFYMYGLLRFATLPK</sequence>